<evidence type="ECO:0000313" key="2">
    <source>
        <dbReference type="Proteomes" id="UP001205906"/>
    </source>
</evidence>
<dbReference type="Pfam" id="PF07369">
    <property type="entry name" value="DUF1488"/>
    <property type="match status" value="1"/>
</dbReference>
<dbReference type="Proteomes" id="UP001205906">
    <property type="component" value="Unassembled WGS sequence"/>
</dbReference>
<protein>
    <submittedName>
        <fullName evidence="1">DUF1488 domain-containing protein</fullName>
    </submittedName>
</protein>
<organism evidence="1 2">
    <name type="scientific">Mesorhizobium liriopis</name>
    <dbReference type="NCBI Taxonomy" id="2953882"/>
    <lineage>
        <taxon>Bacteria</taxon>
        <taxon>Pseudomonadati</taxon>
        <taxon>Pseudomonadota</taxon>
        <taxon>Alphaproteobacteria</taxon>
        <taxon>Hyphomicrobiales</taxon>
        <taxon>Phyllobacteriaceae</taxon>
        <taxon>Mesorhizobium</taxon>
    </lineage>
</organism>
<keyword evidence="2" id="KW-1185">Reference proteome</keyword>
<proteinExistence type="predicted"/>
<reference evidence="1 2" key="1">
    <citation type="submission" date="2022-06" db="EMBL/GenBank/DDBJ databases">
        <title>Mesorhizobium sp. strain RP14 Genome sequencing and assembly.</title>
        <authorList>
            <person name="Kim I."/>
        </authorList>
    </citation>
    <scope>NUCLEOTIDE SEQUENCE [LARGE SCALE GENOMIC DNA]</scope>
    <source>
        <strain evidence="2">RP14(2022)</strain>
    </source>
</reference>
<evidence type="ECO:0000313" key="1">
    <source>
        <dbReference type="EMBL" id="MCO6050198.1"/>
    </source>
</evidence>
<dbReference type="EMBL" id="JAMXQS010000005">
    <property type="protein sequence ID" value="MCO6050198.1"/>
    <property type="molecule type" value="Genomic_DNA"/>
</dbReference>
<name>A0ABT1C6V4_9HYPH</name>
<comment type="caution">
    <text evidence="1">The sequence shown here is derived from an EMBL/GenBank/DDBJ whole genome shotgun (WGS) entry which is preliminary data.</text>
</comment>
<dbReference type="InterPro" id="IPR009962">
    <property type="entry name" value="DUF1488"/>
</dbReference>
<sequence length="88" mass="9703">MALSFLNPSRSYDAENRRVRFIGHDGMRSVPFAIEIGALRAKGLSLLNGEAESLAAFDASLGAIHDVAREVYKSNRQTTYLLRAADFD</sequence>
<dbReference type="RefSeq" id="WP_252818637.1">
    <property type="nucleotide sequence ID" value="NZ_JAMXQS010000005.1"/>
</dbReference>
<accession>A0ABT1C6V4</accession>
<gene>
    <name evidence="1" type="ORF">NGM99_10415</name>
</gene>